<organism evidence="1 2">
    <name type="scientific">Tetrahymena thermophila (strain SB210)</name>
    <dbReference type="NCBI Taxonomy" id="312017"/>
    <lineage>
        <taxon>Eukaryota</taxon>
        <taxon>Sar</taxon>
        <taxon>Alveolata</taxon>
        <taxon>Ciliophora</taxon>
        <taxon>Intramacronucleata</taxon>
        <taxon>Oligohymenophorea</taxon>
        <taxon>Hymenostomatida</taxon>
        <taxon>Tetrahymenina</taxon>
        <taxon>Tetrahymenidae</taxon>
        <taxon>Tetrahymena</taxon>
    </lineage>
</organism>
<dbReference type="GeneID" id="24441378"/>
<dbReference type="Proteomes" id="UP000009168">
    <property type="component" value="Unassembled WGS sequence"/>
</dbReference>
<dbReference type="AlphaFoldDB" id="W7X2J1"/>
<evidence type="ECO:0000313" key="2">
    <source>
        <dbReference type="Proteomes" id="UP000009168"/>
    </source>
</evidence>
<name>W7X2J1_TETTS</name>
<accession>W7X2J1</accession>
<reference evidence="2" key="1">
    <citation type="journal article" date="2006" name="PLoS Biol.">
        <title>Macronuclear genome sequence of the ciliate Tetrahymena thermophila, a model eukaryote.</title>
        <authorList>
            <person name="Eisen J.A."/>
            <person name="Coyne R.S."/>
            <person name="Wu M."/>
            <person name="Wu D."/>
            <person name="Thiagarajan M."/>
            <person name="Wortman J.R."/>
            <person name="Badger J.H."/>
            <person name="Ren Q."/>
            <person name="Amedeo P."/>
            <person name="Jones K.M."/>
            <person name="Tallon L.J."/>
            <person name="Delcher A.L."/>
            <person name="Salzberg S.L."/>
            <person name="Silva J.C."/>
            <person name="Haas B.J."/>
            <person name="Majoros W.H."/>
            <person name="Farzad M."/>
            <person name="Carlton J.M."/>
            <person name="Smith R.K. Jr."/>
            <person name="Garg J."/>
            <person name="Pearlman R.E."/>
            <person name="Karrer K.M."/>
            <person name="Sun L."/>
            <person name="Manning G."/>
            <person name="Elde N.C."/>
            <person name="Turkewitz A.P."/>
            <person name="Asai D.J."/>
            <person name="Wilkes D.E."/>
            <person name="Wang Y."/>
            <person name="Cai H."/>
            <person name="Collins K."/>
            <person name="Stewart B.A."/>
            <person name="Lee S.R."/>
            <person name="Wilamowska K."/>
            <person name="Weinberg Z."/>
            <person name="Ruzzo W.L."/>
            <person name="Wloga D."/>
            <person name="Gaertig J."/>
            <person name="Frankel J."/>
            <person name="Tsao C.-C."/>
            <person name="Gorovsky M.A."/>
            <person name="Keeling P.J."/>
            <person name="Waller R.F."/>
            <person name="Patron N.J."/>
            <person name="Cherry J.M."/>
            <person name="Stover N.A."/>
            <person name="Krieger C.J."/>
            <person name="del Toro C."/>
            <person name="Ryder H.F."/>
            <person name="Williamson S.C."/>
            <person name="Barbeau R.A."/>
            <person name="Hamilton E.P."/>
            <person name="Orias E."/>
        </authorList>
    </citation>
    <scope>NUCLEOTIDE SEQUENCE [LARGE SCALE GENOMIC DNA]</scope>
    <source>
        <strain evidence="2">SB210</strain>
    </source>
</reference>
<keyword evidence="2" id="KW-1185">Reference proteome</keyword>
<dbReference type="EMBL" id="GG662638">
    <property type="protein sequence ID" value="EWS73465.1"/>
    <property type="molecule type" value="Genomic_DNA"/>
</dbReference>
<protein>
    <submittedName>
        <fullName evidence="1">Uncharacterized protein</fullName>
    </submittedName>
</protein>
<dbReference type="InParanoid" id="W7X2J1"/>
<dbReference type="KEGG" id="tet:TTHERM_001006511"/>
<evidence type="ECO:0000313" key="1">
    <source>
        <dbReference type="EMBL" id="EWS73465.1"/>
    </source>
</evidence>
<dbReference type="RefSeq" id="XP_012654001.1">
    <property type="nucleotide sequence ID" value="XM_012798547.1"/>
</dbReference>
<gene>
    <name evidence="1" type="ORF">TTHERM_001006511</name>
</gene>
<sequence>MNEFFKRKSNIKKNVFLMTQKKKNRKALTQYKIKIFIFTPHIEIFLINSNSKYFYKNDQVKNESIQFKHFI</sequence>
<proteinExistence type="predicted"/>